<name>A0ABP6M2C4_9MICC</name>
<dbReference type="Gene3D" id="3.40.50.2300">
    <property type="match status" value="2"/>
</dbReference>
<comment type="caution">
    <text evidence="5">The sequence shown here is derived from an EMBL/GenBank/DDBJ whole genome shotgun (WGS) entry which is preliminary data.</text>
</comment>
<evidence type="ECO:0000259" key="4">
    <source>
        <dbReference type="Pfam" id="PF13407"/>
    </source>
</evidence>
<comment type="subcellular location">
    <subcellularLocation>
        <location evidence="1">Cell envelope</location>
    </subcellularLocation>
</comment>
<evidence type="ECO:0000256" key="3">
    <source>
        <dbReference type="SAM" id="MobiDB-lite"/>
    </source>
</evidence>
<dbReference type="InterPro" id="IPR028082">
    <property type="entry name" value="Peripla_BP_I"/>
</dbReference>
<reference evidence="6" key="1">
    <citation type="journal article" date="2019" name="Int. J. Syst. Evol. Microbiol.">
        <title>The Global Catalogue of Microorganisms (GCM) 10K type strain sequencing project: providing services to taxonomists for standard genome sequencing and annotation.</title>
        <authorList>
            <consortium name="The Broad Institute Genomics Platform"/>
            <consortium name="The Broad Institute Genome Sequencing Center for Infectious Disease"/>
            <person name="Wu L."/>
            <person name="Ma J."/>
        </authorList>
    </citation>
    <scope>NUCLEOTIDE SEQUENCE [LARGE SCALE GENOMIC DNA]</scope>
    <source>
        <strain evidence="6">JCM 14309</strain>
    </source>
</reference>
<sequence length="363" mass="37806">MPRITRSTLESPSPSAEPASPGPASPAVSTSRRTRRRASARFAAVLGIAALLVSACSSEGGRADAGGDDAERAGGVDTEERTVYLITHAVEGDTFWDYVRSGAEEAAAKDNINLVYNSHREGAQQAELIQSAIDAGADGIAVTMAKPDAMTPAVQRAIDAGVPVVSLNAGEEEAFDAGAFAHFGQNESVAGEAVGDYLDEQGIEHPICVIQEQGHVGLESRCDGIREVLPDTENLYVEGSDMTQVASTVRAKVDSAGDADAIIGLGGPFTMTILDEVQSSGSEISVGSFDLNADIAQAIVDEEILFAVDQQPWLQGYLAVDSLWLHFHGAFEPGGGLPVLTGPNIVDAENAEAVLEFAGAGLR</sequence>
<dbReference type="Pfam" id="PF13407">
    <property type="entry name" value="Peripla_BP_4"/>
    <property type="match status" value="1"/>
</dbReference>
<dbReference type="PANTHER" id="PTHR30036">
    <property type="entry name" value="D-XYLOSE-BINDING PERIPLASMIC PROTEIN"/>
    <property type="match status" value="1"/>
</dbReference>
<dbReference type="EMBL" id="BAAAVT010000011">
    <property type="protein sequence ID" value="GAA3066438.1"/>
    <property type="molecule type" value="Genomic_DNA"/>
</dbReference>
<keyword evidence="6" id="KW-1185">Reference proteome</keyword>
<evidence type="ECO:0000256" key="1">
    <source>
        <dbReference type="ARBA" id="ARBA00004196"/>
    </source>
</evidence>
<evidence type="ECO:0000256" key="2">
    <source>
        <dbReference type="ARBA" id="ARBA00007639"/>
    </source>
</evidence>
<evidence type="ECO:0000313" key="5">
    <source>
        <dbReference type="EMBL" id="GAA3066438.1"/>
    </source>
</evidence>
<dbReference type="RefSeq" id="WP_344680719.1">
    <property type="nucleotide sequence ID" value="NZ_BAAAVT010000011.1"/>
</dbReference>
<accession>A0ABP6M2C4</accession>
<feature type="region of interest" description="Disordered" evidence="3">
    <location>
        <begin position="1"/>
        <end position="34"/>
    </location>
</feature>
<protein>
    <submittedName>
        <fullName evidence="5">Substrate-binding domain-containing protein</fullName>
    </submittedName>
</protein>
<organism evidence="5 6">
    <name type="scientific">Nesterenkonia aethiopica</name>
    <dbReference type="NCBI Taxonomy" id="269144"/>
    <lineage>
        <taxon>Bacteria</taxon>
        <taxon>Bacillati</taxon>
        <taxon>Actinomycetota</taxon>
        <taxon>Actinomycetes</taxon>
        <taxon>Micrococcales</taxon>
        <taxon>Micrococcaceae</taxon>
        <taxon>Nesterenkonia</taxon>
    </lineage>
</organism>
<comment type="similarity">
    <text evidence="2">Belongs to the bacterial solute-binding protein 2 family.</text>
</comment>
<feature type="compositionally biased region" description="Polar residues" evidence="3">
    <location>
        <begin position="1"/>
        <end position="10"/>
    </location>
</feature>
<dbReference type="SUPFAM" id="SSF53822">
    <property type="entry name" value="Periplasmic binding protein-like I"/>
    <property type="match status" value="1"/>
</dbReference>
<dbReference type="Proteomes" id="UP001500236">
    <property type="component" value="Unassembled WGS sequence"/>
</dbReference>
<feature type="domain" description="Periplasmic binding protein" evidence="4">
    <location>
        <begin position="90"/>
        <end position="326"/>
    </location>
</feature>
<dbReference type="InterPro" id="IPR025997">
    <property type="entry name" value="SBP_2_dom"/>
</dbReference>
<proteinExistence type="inferred from homology"/>
<gene>
    <name evidence="5" type="ORF">GCM10010529_19160</name>
</gene>
<dbReference type="PANTHER" id="PTHR30036:SF7">
    <property type="entry name" value="ABC TRANSPORTER PERIPLASMIC-BINDING PROTEIN YPHF"/>
    <property type="match status" value="1"/>
</dbReference>
<evidence type="ECO:0000313" key="6">
    <source>
        <dbReference type="Proteomes" id="UP001500236"/>
    </source>
</evidence>
<dbReference type="InterPro" id="IPR050555">
    <property type="entry name" value="Bact_Solute-Bind_Prot2"/>
</dbReference>